<feature type="transmembrane region" description="Helical" evidence="1">
    <location>
        <begin position="96"/>
        <end position="114"/>
    </location>
</feature>
<evidence type="ECO:0000313" key="3">
    <source>
        <dbReference type="Proteomes" id="UP000244855"/>
    </source>
</evidence>
<accession>A0A2V1DI67</accession>
<dbReference type="Proteomes" id="UP000244855">
    <property type="component" value="Unassembled WGS sequence"/>
</dbReference>
<evidence type="ECO:0000256" key="1">
    <source>
        <dbReference type="SAM" id="Phobius"/>
    </source>
</evidence>
<dbReference type="AlphaFoldDB" id="A0A2V1DI67"/>
<dbReference type="EMBL" id="KZ805427">
    <property type="protein sequence ID" value="PVH97820.1"/>
    <property type="molecule type" value="Genomic_DNA"/>
</dbReference>
<name>A0A2V1DI67_9PLEO</name>
<keyword evidence="1" id="KW-0812">Transmembrane</keyword>
<gene>
    <name evidence="2" type="ORF">DM02DRAFT_657891</name>
</gene>
<reference evidence="2 3" key="1">
    <citation type="journal article" date="2018" name="Sci. Rep.">
        <title>Comparative genomics provides insights into the lifestyle and reveals functional heterogeneity of dark septate endophytic fungi.</title>
        <authorList>
            <person name="Knapp D.G."/>
            <person name="Nemeth J.B."/>
            <person name="Barry K."/>
            <person name="Hainaut M."/>
            <person name="Henrissat B."/>
            <person name="Johnson J."/>
            <person name="Kuo A."/>
            <person name="Lim J.H.P."/>
            <person name="Lipzen A."/>
            <person name="Nolan M."/>
            <person name="Ohm R.A."/>
            <person name="Tamas L."/>
            <person name="Grigoriev I.V."/>
            <person name="Spatafora J.W."/>
            <person name="Nagy L.G."/>
            <person name="Kovacs G.M."/>
        </authorList>
    </citation>
    <scope>NUCLEOTIDE SEQUENCE [LARGE SCALE GENOMIC DNA]</scope>
    <source>
        <strain evidence="2 3">DSE2036</strain>
    </source>
</reference>
<keyword evidence="1" id="KW-1133">Transmembrane helix</keyword>
<feature type="transmembrane region" description="Helical" evidence="1">
    <location>
        <begin position="54"/>
        <end position="76"/>
    </location>
</feature>
<feature type="transmembrane region" description="Helical" evidence="1">
    <location>
        <begin position="156"/>
        <end position="174"/>
    </location>
</feature>
<protein>
    <submittedName>
        <fullName evidence="2">Uncharacterized protein</fullName>
    </submittedName>
</protein>
<feature type="transmembrane region" description="Helical" evidence="1">
    <location>
        <begin position="636"/>
        <end position="659"/>
    </location>
</feature>
<proteinExistence type="predicted"/>
<keyword evidence="3" id="KW-1185">Reference proteome</keyword>
<dbReference type="OrthoDB" id="3692311at2759"/>
<keyword evidence="1" id="KW-0472">Membrane</keyword>
<evidence type="ECO:0000313" key="2">
    <source>
        <dbReference type="EMBL" id="PVH97820.1"/>
    </source>
</evidence>
<dbReference type="STRING" id="97972.A0A2V1DI67"/>
<sequence>MRFFKTHGRAKVLQQPVSTGSRSKMWTTMESKVAQVPSWPDEARTLKKHTWIRYVYMLGDFLLVLLPLYFILLGVAVITLHGKPTKNNAFGEKVEIAIQLGPTIFPIMFAAICGRSMKMIARYIAERRAKLCTLELLMASQSVWGTIESQFLMQRLTLVGANLLFLWTLSPLGGQASLRLMTRGDTRTLNSTTLRYMSSGPGSVILGLQTTYSDNGKFADAAALYNAALVAPISTKLSPQDPWGNVKVPQLDQYDNSSSEWQDVPMNGKSAETYSSLVGIPVVGLPLNGRSSFTLENTYLKVDCTPFNVTFIPKNEEGDGYENWPLIEKIVPGQIWSNKSQFDNNPFGYRKSGGEVEKASFFIDTDRPTYNPYGEDVLETTAYMQRFDASLGSTNISLLGDGKSPLQEPRNLLYASKYPSDFENESYRADKYNLAVTKCALTQVHVEVMVECSGTSCAANKLRKSLSDKRSPNFTGLEHVRMMHEFVKRFPFAVSPGFGSSSTERFLANSSDYLFPRKNQHSVDRIEDGWVDLTKISKEVFSKRLGLLLSTYYQLTIQPTGYWGNLSPNLSSYGPDVLPVNDLNHYLPSSMTISNSTTADWYGDTSVNMMNMTAPFIGATAGSNVTSTEQIFVCQFAWLSLLITCSSTILLTGFAALIMKRRTLGPELFGFVTSMTYENPYIRIPAGGSTLDAMERAKLLRDVEVCVGDVHGDQATGHIALSAGVPARKLERGRLYA</sequence>
<organism evidence="2 3">
    <name type="scientific">Periconia macrospinosa</name>
    <dbReference type="NCBI Taxonomy" id="97972"/>
    <lineage>
        <taxon>Eukaryota</taxon>
        <taxon>Fungi</taxon>
        <taxon>Dikarya</taxon>
        <taxon>Ascomycota</taxon>
        <taxon>Pezizomycotina</taxon>
        <taxon>Dothideomycetes</taxon>
        <taxon>Pleosporomycetidae</taxon>
        <taxon>Pleosporales</taxon>
        <taxon>Massarineae</taxon>
        <taxon>Periconiaceae</taxon>
        <taxon>Periconia</taxon>
    </lineage>
</organism>